<proteinExistence type="predicted"/>
<dbReference type="Proteomes" id="UP000729402">
    <property type="component" value="Unassembled WGS sequence"/>
</dbReference>
<name>A0A8J5WBL8_ZIZPA</name>
<evidence type="ECO:0000313" key="2">
    <source>
        <dbReference type="EMBL" id="KAG8087735.1"/>
    </source>
</evidence>
<gene>
    <name evidence="2" type="ORF">GUJ93_ZPchr0010g10103</name>
</gene>
<evidence type="ECO:0000313" key="3">
    <source>
        <dbReference type="Proteomes" id="UP000729402"/>
    </source>
</evidence>
<reference evidence="2" key="1">
    <citation type="journal article" date="2021" name="bioRxiv">
        <title>Whole Genome Assembly and Annotation of Northern Wild Rice, Zizania palustris L., Supports a Whole Genome Duplication in the Zizania Genus.</title>
        <authorList>
            <person name="Haas M."/>
            <person name="Kono T."/>
            <person name="Macchietto M."/>
            <person name="Millas R."/>
            <person name="McGilp L."/>
            <person name="Shao M."/>
            <person name="Duquette J."/>
            <person name="Hirsch C.N."/>
            <person name="Kimball J."/>
        </authorList>
    </citation>
    <scope>NUCLEOTIDE SEQUENCE</scope>
    <source>
        <tissue evidence="2">Fresh leaf tissue</tissue>
    </source>
</reference>
<reference evidence="2" key="2">
    <citation type="submission" date="2021-02" db="EMBL/GenBank/DDBJ databases">
        <authorList>
            <person name="Kimball J.A."/>
            <person name="Haas M.W."/>
            <person name="Macchietto M."/>
            <person name="Kono T."/>
            <person name="Duquette J."/>
            <person name="Shao M."/>
        </authorList>
    </citation>
    <scope>NUCLEOTIDE SEQUENCE</scope>
    <source>
        <tissue evidence="2">Fresh leaf tissue</tissue>
    </source>
</reference>
<dbReference type="EMBL" id="JAAALK010000082">
    <property type="protein sequence ID" value="KAG8087735.1"/>
    <property type="molecule type" value="Genomic_DNA"/>
</dbReference>
<feature type="region of interest" description="Disordered" evidence="1">
    <location>
        <begin position="20"/>
        <end position="110"/>
    </location>
</feature>
<feature type="compositionally biased region" description="Basic residues" evidence="1">
    <location>
        <begin position="60"/>
        <end position="74"/>
    </location>
</feature>
<comment type="caution">
    <text evidence="2">The sequence shown here is derived from an EMBL/GenBank/DDBJ whole genome shotgun (WGS) entry which is preliminary data.</text>
</comment>
<feature type="compositionally biased region" description="Low complexity" evidence="1">
    <location>
        <begin position="99"/>
        <end position="110"/>
    </location>
</feature>
<sequence length="149" mass="16376">MPRLRYRRCASAHVHLTGRRGAARLASAASPNPPSRLRPSELRRSGLPPPASTRLPPSRGPRRLPPHARNNRWRRGGDSSELGRPSRPRAPALPPRRPANPAGGRPLQLPGLPLVMTCNYRLHIRYDDAAVSTSHGASSWEAPPRLVEL</sequence>
<protein>
    <submittedName>
        <fullName evidence="2">Uncharacterized protein</fullName>
    </submittedName>
</protein>
<organism evidence="2 3">
    <name type="scientific">Zizania palustris</name>
    <name type="common">Northern wild rice</name>
    <dbReference type="NCBI Taxonomy" id="103762"/>
    <lineage>
        <taxon>Eukaryota</taxon>
        <taxon>Viridiplantae</taxon>
        <taxon>Streptophyta</taxon>
        <taxon>Embryophyta</taxon>
        <taxon>Tracheophyta</taxon>
        <taxon>Spermatophyta</taxon>
        <taxon>Magnoliopsida</taxon>
        <taxon>Liliopsida</taxon>
        <taxon>Poales</taxon>
        <taxon>Poaceae</taxon>
        <taxon>BOP clade</taxon>
        <taxon>Oryzoideae</taxon>
        <taxon>Oryzeae</taxon>
        <taxon>Zizaniinae</taxon>
        <taxon>Zizania</taxon>
    </lineage>
</organism>
<dbReference type="AlphaFoldDB" id="A0A8J5WBL8"/>
<accession>A0A8J5WBL8</accession>
<evidence type="ECO:0000256" key="1">
    <source>
        <dbReference type="SAM" id="MobiDB-lite"/>
    </source>
</evidence>
<keyword evidence="3" id="KW-1185">Reference proteome</keyword>